<evidence type="ECO:0000256" key="5">
    <source>
        <dbReference type="ARBA" id="ARBA00024029"/>
    </source>
</evidence>
<dbReference type="EMBL" id="KX485909">
    <property type="protein sequence ID" value="AOO88273.1"/>
    <property type="molecule type" value="Genomic_DNA"/>
</dbReference>
<accession>A0A1B8RJ81</accession>
<comment type="cofactor">
    <cofactor evidence="1">
        <name>Zn(2+)</name>
        <dbReference type="ChEBI" id="CHEBI:29105"/>
    </cofactor>
</comment>
<dbReference type="GO" id="GO:0046872">
    <property type="term" value="F:metal ion binding"/>
    <property type="evidence" value="ECO:0007669"/>
    <property type="project" value="UniProtKB-KW"/>
</dbReference>
<reference evidence="6" key="1">
    <citation type="journal article" date="2015" name="BMC Genomics">
        <title>Transcriptome profiling of a Rhizobium leguminosarum bv. trifolii rosR mutant reveals the role of the transcriptional regulator RosR in motility, synthesis of cell-surface components, and other cellular processes.</title>
        <authorList>
            <person name="Rachwal K."/>
            <person name="Matczynska E."/>
            <person name="Janczarek M."/>
        </authorList>
    </citation>
    <scope>NUCLEOTIDE SEQUENCE</scope>
    <source>
        <strain evidence="6">Rt24.2</strain>
    </source>
</reference>
<comment type="similarity">
    <text evidence="5">Belongs to the creatininase superfamily.</text>
</comment>
<dbReference type="AlphaFoldDB" id="A0A1B8RJ81"/>
<evidence type="ECO:0000256" key="3">
    <source>
        <dbReference type="ARBA" id="ARBA00022801"/>
    </source>
</evidence>
<keyword evidence="4" id="KW-0862">Zinc</keyword>
<organism evidence="6">
    <name type="scientific">Rhizobium leguminosarum bv. trifolii</name>
    <dbReference type="NCBI Taxonomy" id="386"/>
    <lineage>
        <taxon>Bacteria</taxon>
        <taxon>Pseudomonadati</taxon>
        <taxon>Pseudomonadota</taxon>
        <taxon>Alphaproteobacteria</taxon>
        <taxon>Hyphomicrobiales</taxon>
        <taxon>Rhizobiaceae</taxon>
        <taxon>Rhizobium/Agrobacterium group</taxon>
        <taxon>Rhizobium</taxon>
    </lineage>
</organism>
<dbReference type="PANTHER" id="PTHR35005:SF1">
    <property type="entry name" value="2-AMINO-5-FORMYLAMINO-6-RIBOSYLAMINOPYRIMIDIN-4(3H)-ONE 5'-MONOPHOSPHATE DEFORMYLASE"/>
    <property type="match status" value="1"/>
</dbReference>
<dbReference type="RefSeq" id="WP_065275945.1">
    <property type="nucleotide sequence ID" value="NZ_MAMO01000003.1"/>
</dbReference>
<keyword evidence="2" id="KW-0479">Metal-binding</keyword>
<evidence type="ECO:0000256" key="1">
    <source>
        <dbReference type="ARBA" id="ARBA00001947"/>
    </source>
</evidence>
<evidence type="ECO:0000256" key="2">
    <source>
        <dbReference type="ARBA" id="ARBA00022723"/>
    </source>
</evidence>
<proteinExistence type="inferred from homology"/>
<dbReference type="GO" id="GO:0016811">
    <property type="term" value="F:hydrolase activity, acting on carbon-nitrogen (but not peptide) bonds, in linear amides"/>
    <property type="evidence" value="ECO:0007669"/>
    <property type="project" value="TreeGrafter"/>
</dbReference>
<dbReference type="InterPro" id="IPR003785">
    <property type="entry name" value="Creatininase/forma_Hydrolase"/>
</dbReference>
<name>A0A1B8RJ81_RHILT</name>
<dbReference type="Pfam" id="PF02633">
    <property type="entry name" value="Creatininase"/>
    <property type="match status" value="1"/>
</dbReference>
<protein>
    <submittedName>
        <fullName evidence="6">Creatininase</fullName>
    </submittedName>
</protein>
<sequence length="272" mass="29299">MTHSFYWADYSTADFASRDLSETVVILPIAAVEQHGPHLPVQVDAAINAAIIDRMVPLLDANADVLILPAFGVGKSDEHLAYPGTLTISAQTLRLVWLDMARSVKRAGVRKMILFNSHGGQISLMEMTCRDIRVELDMLAVACSWFRIAPVDDLFSSAEIVHGIHGGDIETSMMLAIAPELVAMDKAEDFVPLTVGIEQSGSPLTAEGAVGFGWQAQDLHPAGVSGNAANADAVKGAIVLERAATGLVRLIEATRKFDMARLTSETRFSVMR</sequence>
<dbReference type="InterPro" id="IPR024087">
    <property type="entry name" value="Creatininase-like_sf"/>
</dbReference>
<dbReference type="Gene3D" id="3.40.50.10310">
    <property type="entry name" value="Creatininase"/>
    <property type="match status" value="1"/>
</dbReference>
<evidence type="ECO:0000313" key="6">
    <source>
        <dbReference type="EMBL" id="AOO88273.1"/>
    </source>
</evidence>
<evidence type="ECO:0000256" key="4">
    <source>
        <dbReference type="ARBA" id="ARBA00022833"/>
    </source>
</evidence>
<dbReference type="PANTHER" id="PTHR35005">
    <property type="entry name" value="3-DEHYDRO-SCYLLO-INOSOSE HYDROLASE"/>
    <property type="match status" value="1"/>
</dbReference>
<dbReference type="SUPFAM" id="SSF102215">
    <property type="entry name" value="Creatininase"/>
    <property type="match status" value="1"/>
</dbReference>
<reference evidence="6" key="2">
    <citation type="journal article" date="2016" name="Front. Microbiol.">
        <title>The Regulatory Protein RosR Affects Rhizobium leguminosarum bv. trifolii Protein Profiles, Cell Surface Properties, and Symbiosis with Clover.</title>
        <authorList>
            <person name="Rachwal K."/>
            <person name="Boguszewska A."/>
            <person name="Kopcinska J."/>
            <person name="Karas M."/>
            <person name="Tchorzewski M."/>
            <person name="Janczarek M."/>
        </authorList>
    </citation>
    <scope>NUCLEOTIDE SEQUENCE</scope>
    <source>
        <strain evidence="6">Rt24.2</strain>
    </source>
</reference>
<keyword evidence="3" id="KW-0378">Hydrolase</keyword>
<dbReference type="GO" id="GO:0009231">
    <property type="term" value="P:riboflavin biosynthetic process"/>
    <property type="evidence" value="ECO:0007669"/>
    <property type="project" value="TreeGrafter"/>
</dbReference>